<evidence type="ECO:0000313" key="3">
    <source>
        <dbReference type="EMBL" id="PWN87916.1"/>
    </source>
</evidence>
<dbReference type="Proteomes" id="UP000245768">
    <property type="component" value="Unassembled WGS sequence"/>
</dbReference>
<dbReference type="Pfam" id="PF10521">
    <property type="entry name" value="Tti2"/>
    <property type="match status" value="1"/>
</dbReference>
<evidence type="ECO:0000256" key="2">
    <source>
        <dbReference type="SAM" id="MobiDB-lite"/>
    </source>
</evidence>
<protein>
    <submittedName>
        <fullName evidence="3">Uncharacterized protein</fullName>
    </submittedName>
</protein>
<proteinExistence type="inferred from homology"/>
<evidence type="ECO:0000313" key="4">
    <source>
        <dbReference type="Proteomes" id="UP000245768"/>
    </source>
</evidence>
<dbReference type="AlphaFoldDB" id="A0A316YFR6"/>
<name>A0A316YFR6_9BASI</name>
<accession>A0A316YFR6</accession>
<comment type="similarity">
    <text evidence="1">Belongs to the TTI2 family.</text>
</comment>
<dbReference type="InterPro" id="IPR018870">
    <property type="entry name" value="Tti2"/>
</dbReference>
<keyword evidence="4" id="KW-1185">Reference proteome</keyword>
<dbReference type="InParanoid" id="A0A316YFR6"/>
<evidence type="ECO:0000256" key="1">
    <source>
        <dbReference type="ARBA" id="ARBA00034736"/>
    </source>
</evidence>
<dbReference type="GeneID" id="37045606"/>
<reference evidence="3 4" key="1">
    <citation type="journal article" date="2018" name="Mol. Biol. Evol.">
        <title>Broad Genomic Sampling Reveals a Smut Pathogenic Ancestry of the Fungal Clade Ustilaginomycotina.</title>
        <authorList>
            <person name="Kijpornyongpan T."/>
            <person name="Mondo S.J."/>
            <person name="Barry K."/>
            <person name="Sandor L."/>
            <person name="Lee J."/>
            <person name="Lipzen A."/>
            <person name="Pangilinan J."/>
            <person name="LaButti K."/>
            <person name="Hainaut M."/>
            <person name="Henrissat B."/>
            <person name="Grigoriev I.V."/>
            <person name="Spatafora J.W."/>
            <person name="Aime M.C."/>
        </authorList>
    </citation>
    <scope>NUCLEOTIDE SEQUENCE [LARGE SCALE GENOMIC DNA]</scope>
    <source>
        <strain evidence="3 4">MCA 4198</strain>
    </source>
</reference>
<dbReference type="OrthoDB" id="6417021at2759"/>
<dbReference type="STRING" id="215250.A0A316YFR6"/>
<dbReference type="RefSeq" id="XP_025375114.1">
    <property type="nucleotide sequence ID" value="XM_025523690.1"/>
</dbReference>
<dbReference type="EMBL" id="KZ819639">
    <property type="protein sequence ID" value="PWN87916.1"/>
    <property type="molecule type" value="Genomic_DNA"/>
</dbReference>
<feature type="region of interest" description="Disordered" evidence="2">
    <location>
        <begin position="84"/>
        <end position="103"/>
    </location>
</feature>
<gene>
    <name evidence="3" type="ORF">FA10DRAFT_281439</name>
</gene>
<organism evidence="3 4">
    <name type="scientific">Acaromyces ingoldii</name>
    <dbReference type="NCBI Taxonomy" id="215250"/>
    <lineage>
        <taxon>Eukaryota</taxon>
        <taxon>Fungi</taxon>
        <taxon>Dikarya</taxon>
        <taxon>Basidiomycota</taxon>
        <taxon>Ustilaginomycotina</taxon>
        <taxon>Exobasidiomycetes</taxon>
        <taxon>Exobasidiales</taxon>
        <taxon>Cryptobasidiaceae</taxon>
        <taxon>Acaromyces</taxon>
    </lineage>
</organism>
<dbReference type="GO" id="GO:0110078">
    <property type="term" value="C:TTT Hsp90 cochaperone complex"/>
    <property type="evidence" value="ECO:0007669"/>
    <property type="project" value="InterPro"/>
</dbReference>
<sequence>MSWGDDDRARVEETCRLLTPPTRLSSVSGASASAANDDGWVKGQVSRLLEQLHEQALRCPAEAGVELRSKIFVAAARFIDVRRPRPRHRSSSAPRDAFLPPTAADEEKTQAVARSILLAVLGQQEQQSATVALARHVLAHYIKPLFSATQTDSVRTDTGRAASKPAGLVDNPLHRATSTAEEDIVWKGGGLDLASTAAVRVLGEPMLLQIEGDHRNAALGCCHVLGAACQSLGRGATLTKTTTTTTEEDEEDVDAWPDLWPLVLPPLLTLLEDAGPRFRLVGARILATSLLSPGSVEARLRVASLMGRTGLAPLLFAALETSFAYAASSSDPYAAPLLEASTDAHIRLALLLRPRPGSGSGPGSDNDEHSQRLRLYTVLDDAVLRIWAYSSTSSSSPATPSDKDEDGCEPTDVLRTTLATLLRLSQPDALGPAMAPYLDTLLDFLCAHFGSAERGALAIRAAAGLVDACRVRRCSGDRNGDGHGGGSNDEDEEKQVEMLVAPGVARWSGKILASVCRAWTLSRRDVGEGHNDENNYNSYIQRACRQLVQALRDLDGMQAQMDRLVALDAPLFSPLFA</sequence>